<dbReference type="OrthoDB" id="9800421at2"/>
<dbReference type="KEGG" id="gsn:YC6258_03179"/>
<accession>A0A0C5V725</accession>
<dbReference type="STRING" id="1445510.YC6258_03179"/>
<dbReference type="PATRIC" id="fig|1445510.3.peg.3141"/>
<dbReference type="Proteomes" id="UP000032266">
    <property type="component" value="Chromosome"/>
</dbReference>
<dbReference type="HOGENOM" id="CLU_115811_2_1_6"/>
<dbReference type="InterPro" id="IPR008318">
    <property type="entry name" value="UCP030820"/>
</dbReference>
<gene>
    <name evidence="1" type="ORF">YC6258_03179</name>
</gene>
<keyword evidence="2" id="KW-1185">Reference proteome</keyword>
<dbReference type="RefSeq" id="WP_044617561.1">
    <property type="nucleotide sequence ID" value="NZ_CP007142.1"/>
</dbReference>
<protein>
    <recommendedName>
        <fullName evidence="3">DUF934 domain-containing protein</fullName>
    </recommendedName>
</protein>
<dbReference type="EMBL" id="CP007142">
    <property type="protein sequence ID" value="AJQ95215.1"/>
    <property type="molecule type" value="Genomic_DNA"/>
</dbReference>
<organism evidence="1 2">
    <name type="scientific">Gynuella sunshinyii YC6258</name>
    <dbReference type="NCBI Taxonomy" id="1445510"/>
    <lineage>
        <taxon>Bacteria</taxon>
        <taxon>Pseudomonadati</taxon>
        <taxon>Pseudomonadota</taxon>
        <taxon>Gammaproteobacteria</taxon>
        <taxon>Oceanospirillales</taxon>
        <taxon>Saccharospirillaceae</taxon>
        <taxon>Gynuella</taxon>
    </lineage>
</organism>
<sequence>MNPKLLNKDLQVVINEWKIFSEIEPAFGTESKQIIIPISLWDECSDQLLAQNKEVGLAIHNDINVEDLSIPKPGYAFIGIEFPKFMDGRGFSIARYLREDMSLDCDIRALGEILEDQLLYLKRCGFTSFELSERVTVETATTCINSLTEAYQADAIEPRPLFRRKQIA</sequence>
<dbReference type="AlphaFoldDB" id="A0A0C5V725"/>
<name>A0A0C5V725_9GAMM</name>
<dbReference type="Pfam" id="PF06073">
    <property type="entry name" value="DUF934"/>
    <property type="match status" value="1"/>
</dbReference>
<proteinExistence type="predicted"/>
<evidence type="ECO:0000313" key="2">
    <source>
        <dbReference type="Proteomes" id="UP000032266"/>
    </source>
</evidence>
<evidence type="ECO:0008006" key="3">
    <source>
        <dbReference type="Google" id="ProtNLM"/>
    </source>
</evidence>
<dbReference type="PIRSF" id="PIRSF030820">
    <property type="entry name" value="UCP030820"/>
    <property type="match status" value="1"/>
</dbReference>
<evidence type="ECO:0000313" key="1">
    <source>
        <dbReference type="EMBL" id="AJQ95215.1"/>
    </source>
</evidence>
<reference evidence="1 2" key="1">
    <citation type="submission" date="2014-01" db="EMBL/GenBank/DDBJ databases">
        <title>Full genme sequencing of cellulolytic bacterium Gynuella sunshinyii YC6258T gen. nov., sp. nov.</title>
        <authorList>
            <person name="Khan H."/>
            <person name="Chung E.J."/>
            <person name="Chung Y.R."/>
        </authorList>
    </citation>
    <scope>NUCLEOTIDE SEQUENCE [LARGE SCALE GENOMIC DNA]</scope>
    <source>
        <strain evidence="1 2">YC6258</strain>
    </source>
</reference>